<evidence type="ECO:0000313" key="3">
    <source>
        <dbReference type="Proteomes" id="UP000309133"/>
    </source>
</evidence>
<dbReference type="EMBL" id="SSSM01000001">
    <property type="protein sequence ID" value="THG32810.1"/>
    <property type="molecule type" value="Genomic_DNA"/>
</dbReference>
<dbReference type="PANTHER" id="PTHR43102:SF2">
    <property type="entry name" value="GAF DOMAIN-CONTAINING PROTEIN"/>
    <property type="match status" value="1"/>
</dbReference>
<dbReference type="InterPro" id="IPR029016">
    <property type="entry name" value="GAF-like_dom_sf"/>
</dbReference>
<feature type="domain" description="GAF" evidence="1">
    <location>
        <begin position="67"/>
        <end position="177"/>
    </location>
</feature>
<protein>
    <submittedName>
        <fullName evidence="2">GAF domain-containing protein</fullName>
    </submittedName>
</protein>
<dbReference type="Gene3D" id="3.30.450.40">
    <property type="match status" value="1"/>
</dbReference>
<accession>A0A4S4FQH3</accession>
<evidence type="ECO:0000259" key="1">
    <source>
        <dbReference type="Pfam" id="PF01590"/>
    </source>
</evidence>
<dbReference type="Proteomes" id="UP000309133">
    <property type="component" value="Unassembled WGS sequence"/>
</dbReference>
<dbReference type="PANTHER" id="PTHR43102">
    <property type="entry name" value="SLR1143 PROTEIN"/>
    <property type="match status" value="1"/>
</dbReference>
<dbReference type="Pfam" id="PF01590">
    <property type="entry name" value="GAF"/>
    <property type="match status" value="1"/>
</dbReference>
<sequence>MRGWRISPPASPTYREGIPVRRLRFRRRGLMVRVPRRILGPDVSFPQTRAAAAQALAPLILGGTWPLDEVVTMACSSFDVNAATVSVIDGGRLLHRAQTGVVPQRILLRESFTLAAIQEPDGMVVPDAAADPRFRRLPHVLGAPHIRFYAGFPLESAEGGRIGSLNLFDPSPRPFEQPSRWLHLLRLYGVLAQLDLHRSASVRPPH</sequence>
<dbReference type="RefSeq" id="WP_332908215.1">
    <property type="nucleotide sequence ID" value="NZ_SSSM01000001.1"/>
</dbReference>
<gene>
    <name evidence="2" type="ORF">E6C64_00025</name>
</gene>
<dbReference type="SUPFAM" id="SSF55781">
    <property type="entry name" value="GAF domain-like"/>
    <property type="match status" value="1"/>
</dbReference>
<evidence type="ECO:0000313" key="2">
    <source>
        <dbReference type="EMBL" id="THG32810.1"/>
    </source>
</evidence>
<keyword evidence="3" id="KW-1185">Reference proteome</keyword>
<proteinExistence type="predicted"/>
<organism evidence="2 3">
    <name type="scientific">Naasia lichenicola</name>
    <dbReference type="NCBI Taxonomy" id="2565933"/>
    <lineage>
        <taxon>Bacteria</taxon>
        <taxon>Bacillati</taxon>
        <taxon>Actinomycetota</taxon>
        <taxon>Actinomycetes</taxon>
        <taxon>Micrococcales</taxon>
        <taxon>Microbacteriaceae</taxon>
        <taxon>Naasia</taxon>
    </lineage>
</organism>
<dbReference type="InterPro" id="IPR003018">
    <property type="entry name" value="GAF"/>
</dbReference>
<reference evidence="2 3" key="1">
    <citation type="submission" date="2019-04" db="EMBL/GenBank/DDBJ databases">
        <authorList>
            <person name="Jiang L."/>
        </authorList>
    </citation>
    <scope>NUCLEOTIDE SEQUENCE [LARGE SCALE GENOMIC DNA]</scope>
    <source>
        <strain evidence="2 3">YIM 131853</strain>
    </source>
</reference>
<comment type="caution">
    <text evidence="2">The sequence shown here is derived from an EMBL/GenBank/DDBJ whole genome shotgun (WGS) entry which is preliminary data.</text>
</comment>
<dbReference type="AlphaFoldDB" id="A0A4S4FQH3"/>
<name>A0A4S4FQH3_9MICO</name>